<name>A0A840V9E2_9BACT</name>
<reference evidence="2 3" key="1">
    <citation type="submission" date="2020-08" db="EMBL/GenBank/DDBJ databases">
        <title>Genomic Encyclopedia of Type Strains, Phase IV (KMG-IV): sequencing the most valuable type-strain genomes for metagenomic binning, comparative biology and taxonomic classification.</title>
        <authorList>
            <person name="Goeker M."/>
        </authorList>
    </citation>
    <scope>NUCLEOTIDE SEQUENCE [LARGE SCALE GENOMIC DNA]</scope>
    <source>
        <strain evidence="2 3">YC6886</strain>
    </source>
</reference>
<evidence type="ECO:0000313" key="3">
    <source>
        <dbReference type="Proteomes" id="UP000557717"/>
    </source>
</evidence>
<evidence type="ECO:0000256" key="1">
    <source>
        <dbReference type="SAM" id="SignalP"/>
    </source>
</evidence>
<dbReference type="InterPro" id="IPR023614">
    <property type="entry name" value="Porin_dom_sf"/>
</dbReference>
<dbReference type="AlphaFoldDB" id="A0A840V9E2"/>
<protein>
    <recommendedName>
        <fullName evidence="4">Alginate export domain-containing protein</fullName>
    </recommendedName>
</protein>
<comment type="caution">
    <text evidence="2">The sequence shown here is derived from an EMBL/GenBank/DDBJ whole genome shotgun (WGS) entry which is preliminary data.</text>
</comment>
<dbReference type="RefSeq" id="WP_184019040.1">
    <property type="nucleotide sequence ID" value="NZ_JACHFD010000011.1"/>
</dbReference>
<keyword evidence="3" id="KW-1185">Reference proteome</keyword>
<proteinExistence type="predicted"/>
<feature type="signal peptide" evidence="1">
    <location>
        <begin position="1"/>
        <end position="24"/>
    </location>
</feature>
<organism evidence="2 3">
    <name type="scientific">Haloferula luteola</name>
    <dbReference type="NCBI Taxonomy" id="595692"/>
    <lineage>
        <taxon>Bacteria</taxon>
        <taxon>Pseudomonadati</taxon>
        <taxon>Verrucomicrobiota</taxon>
        <taxon>Verrucomicrobiia</taxon>
        <taxon>Verrucomicrobiales</taxon>
        <taxon>Verrucomicrobiaceae</taxon>
        <taxon>Haloferula</taxon>
    </lineage>
</organism>
<evidence type="ECO:0000313" key="2">
    <source>
        <dbReference type="EMBL" id="MBB5352204.1"/>
    </source>
</evidence>
<feature type="chain" id="PRO_5032825039" description="Alginate export domain-containing protein" evidence="1">
    <location>
        <begin position="25"/>
        <end position="408"/>
    </location>
</feature>
<sequence>MTRRLSRWMGGSLAACLSTTIAFGAPNASSPDWIPSGTLYHSDTPAFLQDLTVFARFHYQQAWVDGDARGREFWYDTQGEIRRFWPGFKARFAEGALTLHHEMMLEDDAHPRGGDRDLSYKANWMSFAEWQLDQTFPQIPGGSWWMGYGKRYLPLDEEVLDSSKFMPVVERSALSNRALITTDGGSAPLGAWVRHQSGPWESFLGVYSTDSAAYWGNWDDGIAWIAQTQRDLAEWTGTDSALAALAFYYQDTQDREETLSGQWNWVASAWATLQEGPWTLRGNLLFGEADSTSSLQDGHVWGAVTTVQRWLIPGKLEAVGRLHYQSSSASQGITPYSRYIPIAVSRELSAPTPSVRGDEQQSLYLGLNAFIHGQNLKLMGAVEWDRISSQSTAVFHGHTYWLALRSYF</sequence>
<keyword evidence="1" id="KW-0732">Signal</keyword>
<dbReference type="Proteomes" id="UP000557717">
    <property type="component" value="Unassembled WGS sequence"/>
</dbReference>
<evidence type="ECO:0008006" key="4">
    <source>
        <dbReference type="Google" id="ProtNLM"/>
    </source>
</evidence>
<gene>
    <name evidence="2" type="ORF">HNR46_002447</name>
</gene>
<dbReference type="Gene3D" id="2.40.160.10">
    <property type="entry name" value="Porin"/>
    <property type="match status" value="1"/>
</dbReference>
<dbReference type="EMBL" id="JACHFD010000011">
    <property type="protein sequence ID" value="MBB5352204.1"/>
    <property type="molecule type" value="Genomic_DNA"/>
</dbReference>
<accession>A0A840V9E2</accession>